<dbReference type="Proteomes" id="UP000217446">
    <property type="component" value="Unassembled WGS sequence"/>
</dbReference>
<reference evidence="3" key="1">
    <citation type="submission" date="2017-05" db="EMBL/GenBank/DDBJ databases">
        <title>Streptomyces olivochromogenes NBRC 3561 whole genome shotgun sequence.</title>
        <authorList>
            <person name="Dohra H."/>
            <person name="Kodani S."/>
        </authorList>
    </citation>
    <scope>NUCLEOTIDE SEQUENCE [LARGE SCALE GENOMIC DNA]</scope>
    <source>
        <strain evidence="3">NBRC 3561</strain>
    </source>
</reference>
<dbReference type="EMBL" id="BDQI01000015">
    <property type="protein sequence ID" value="GAX54758.1"/>
    <property type="molecule type" value="Genomic_DNA"/>
</dbReference>
<keyword evidence="1" id="KW-0812">Transmembrane</keyword>
<evidence type="ECO:0000313" key="3">
    <source>
        <dbReference type="Proteomes" id="UP000217446"/>
    </source>
</evidence>
<evidence type="ECO:0000256" key="1">
    <source>
        <dbReference type="SAM" id="Phobius"/>
    </source>
</evidence>
<evidence type="ECO:0000313" key="2">
    <source>
        <dbReference type="EMBL" id="GAX54758.1"/>
    </source>
</evidence>
<protein>
    <submittedName>
        <fullName evidence="2">Uncharacterized protein</fullName>
    </submittedName>
</protein>
<dbReference type="AlphaFoldDB" id="A0A250VKM1"/>
<comment type="caution">
    <text evidence="2">The sequence shown here is derived from an EMBL/GenBank/DDBJ whole genome shotgun (WGS) entry which is preliminary data.</text>
</comment>
<name>A0A250VKM1_STROL</name>
<keyword evidence="3" id="KW-1185">Reference proteome</keyword>
<keyword evidence="1" id="KW-1133">Transmembrane helix</keyword>
<proteinExistence type="predicted"/>
<keyword evidence="1" id="KW-0472">Membrane</keyword>
<feature type="transmembrane region" description="Helical" evidence="1">
    <location>
        <begin position="6"/>
        <end position="26"/>
    </location>
</feature>
<accession>A0A250VKM1</accession>
<organism evidence="2 3">
    <name type="scientific">Streptomyces olivochromogenes</name>
    <dbReference type="NCBI Taxonomy" id="1963"/>
    <lineage>
        <taxon>Bacteria</taxon>
        <taxon>Bacillati</taxon>
        <taxon>Actinomycetota</taxon>
        <taxon>Actinomycetes</taxon>
        <taxon>Kitasatosporales</taxon>
        <taxon>Streptomycetaceae</taxon>
        <taxon>Streptomyces</taxon>
    </lineage>
</organism>
<sequence length="54" mass="6138">MEIVLTVSALVMWLAVFVKLTGFILAKKYPNAAKWATKDLSHDFAQFTQTNQHN</sequence>
<gene>
    <name evidence="2" type="ORF">SO3561_06311</name>
</gene>